<evidence type="ECO:0000313" key="14">
    <source>
        <dbReference type="Proteomes" id="UP001185863"/>
    </source>
</evidence>
<dbReference type="InterPro" id="IPR051084">
    <property type="entry name" value="H+-coupled_symporters"/>
</dbReference>
<gene>
    <name evidence="13" type="ORF">R4315_23840</name>
</gene>
<dbReference type="FunFam" id="1.20.1250.20:FF:000001">
    <property type="entry name" value="Dicarboxylate MFS transporter"/>
    <property type="match status" value="1"/>
</dbReference>
<comment type="function">
    <text evidence="9">May be a proton symporter involved in the uptake of osmolytes such as proline and glycine betaine.</text>
</comment>
<feature type="transmembrane region" description="Helical" evidence="11">
    <location>
        <begin position="341"/>
        <end position="366"/>
    </location>
</feature>
<evidence type="ECO:0000256" key="2">
    <source>
        <dbReference type="ARBA" id="ARBA00008240"/>
    </source>
</evidence>
<proteinExistence type="inferred from homology"/>
<feature type="transmembrane region" description="Helical" evidence="11">
    <location>
        <begin position="195"/>
        <end position="214"/>
    </location>
</feature>
<comment type="similarity">
    <text evidence="2">Belongs to the major facilitator superfamily. Metabolite:H+ Symporter (MHS) family (TC 2.A.1.6) family.</text>
</comment>
<dbReference type="PROSITE" id="PS50850">
    <property type="entry name" value="MFS"/>
    <property type="match status" value="1"/>
</dbReference>
<keyword evidence="8 11" id="KW-0472">Membrane</keyword>
<dbReference type="GO" id="GO:0005886">
    <property type="term" value="C:plasma membrane"/>
    <property type="evidence" value="ECO:0007669"/>
    <property type="project" value="UniProtKB-SubCell"/>
</dbReference>
<dbReference type="Gene3D" id="1.20.1250.20">
    <property type="entry name" value="MFS general substrate transporter like domains"/>
    <property type="match status" value="2"/>
</dbReference>
<feature type="transmembrane region" description="Helical" evidence="11">
    <location>
        <begin position="160"/>
        <end position="189"/>
    </location>
</feature>
<organism evidence="13 14">
    <name type="scientific">Rhodococcus oxybenzonivorans</name>
    <dbReference type="NCBI Taxonomy" id="1990687"/>
    <lineage>
        <taxon>Bacteria</taxon>
        <taxon>Bacillati</taxon>
        <taxon>Actinomycetota</taxon>
        <taxon>Actinomycetes</taxon>
        <taxon>Mycobacteriales</taxon>
        <taxon>Nocardiaceae</taxon>
        <taxon>Rhodococcus</taxon>
    </lineage>
</organism>
<evidence type="ECO:0000256" key="3">
    <source>
        <dbReference type="ARBA" id="ARBA00022448"/>
    </source>
</evidence>
<dbReference type="GO" id="GO:0015293">
    <property type="term" value="F:symporter activity"/>
    <property type="evidence" value="ECO:0007669"/>
    <property type="project" value="UniProtKB-KW"/>
</dbReference>
<evidence type="ECO:0000256" key="11">
    <source>
        <dbReference type="SAM" id="Phobius"/>
    </source>
</evidence>
<evidence type="ECO:0000259" key="12">
    <source>
        <dbReference type="PROSITE" id="PS50850"/>
    </source>
</evidence>
<keyword evidence="6" id="KW-0769">Symport</keyword>
<evidence type="ECO:0000256" key="10">
    <source>
        <dbReference type="ARBA" id="ARBA00039918"/>
    </source>
</evidence>
<reference evidence="13" key="1">
    <citation type="submission" date="2023-10" db="EMBL/GenBank/DDBJ databases">
        <title>Development of a sustainable strategy for remediation of hydrocarbon-contaminated territories based on the waste exchange concept.</title>
        <authorList>
            <person name="Krivoruchko A."/>
        </authorList>
    </citation>
    <scope>NUCLEOTIDE SEQUENCE</scope>
    <source>
        <strain evidence="13">IEGM 68</strain>
    </source>
</reference>
<dbReference type="PANTHER" id="PTHR43528">
    <property type="entry name" value="ALPHA-KETOGLUTARATE PERMEASE"/>
    <property type="match status" value="1"/>
</dbReference>
<feature type="transmembrane region" description="Helical" evidence="11">
    <location>
        <begin position="378"/>
        <end position="399"/>
    </location>
</feature>
<evidence type="ECO:0000256" key="1">
    <source>
        <dbReference type="ARBA" id="ARBA00004651"/>
    </source>
</evidence>
<feature type="transmembrane region" description="Helical" evidence="11">
    <location>
        <begin position="95"/>
        <end position="113"/>
    </location>
</feature>
<dbReference type="Pfam" id="PF07690">
    <property type="entry name" value="MFS_1"/>
    <property type="match status" value="1"/>
</dbReference>
<evidence type="ECO:0000256" key="6">
    <source>
        <dbReference type="ARBA" id="ARBA00022847"/>
    </source>
</evidence>
<feature type="transmembrane region" description="Helical" evidence="11">
    <location>
        <begin position="318"/>
        <end position="335"/>
    </location>
</feature>
<evidence type="ECO:0000256" key="7">
    <source>
        <dbReference type="ARBA" id="ARBA00022989"/>
    </source>
</evidence>
<comment type="caution">
    <text evidence="13">The sequence shown here is derived from an EMBL/GenBank/DDBJ whole genome shotgun (WGS) entry which is preliminary data.</text>
</comment>
<feature type="transmembrane region" description="Helical" evidence="11">
    <location>
        <begin position="249"/>
        <end position="277"/>
    </location>
</feature>
<dbReference type="Proteomes" id="UP001185863">
    <property type="component" value="Unassembled WGS sequence"/>
</dbReference>
<dbReference type="PANTHER" id="PTHR43528:SF1">
    <property type="entry name" value="ALPHA-KETOGLUTARATE PERMEASE"/>
    <property type="match status" value="1"/>
</dbReference>
<feature type="transmembrane region" description="Helical" evidence="11">
    <location>
        <begin position="23"/>
        <end position="49"/>
    </location>
</feature>
<dbReference type="SUPFAM" id="SSF103473">
    <property type="entry name" value="MFS general substrate transporter"/>
    <property type="match status" value="1"/>
</dbReference>
<accession>A0AAE5A831</accession>
<evidence type="ECO:0000256" key="4">
    <source>
        <dbReference type="ARBA" id="ARBA00022475"/>
    </source>
</evidence>
<keyword evidence="5 11" id="KW-0812">Transmembrane</keyword>
<feature type="transmembrane region" description="Helical" evidence="11">
    <location>
        <begin position="61"/>
        <end position="83"/>
    </location>
</feature>
<dbReference type="InterPro" id="IPR036259">
    <property type="entry name" value="MFS_trans_sf"/>
</dbReference>
<evidence type="ECO:0000256" key="8">
    <source>
        <dbReference type="ARBA" id="ARBA00023136"/>
    </source>
</evidence>
<dbReference type="RefSeq" id="WP_213573011.1">
    <property type="nucleotide sequence ID" value="NZ_JAWLUP010000092.1"/>
</dbReference>
<sequence length="443" mass="46826">MTHAITPDSSTERVLDLRASRKALIAGSLGNLVEWYEFAIYAYMAPIFAPLFFPSGNPTTAILSTFLIFALAFFLRPVGAVVFGRLTDRIGRRPVLAMIIGLMAAATTAIGLLPTHAHIGMLAPIFLTLCRVGQGLSAGGEMGGAVSLMVESAPSNKRGVYGSWSFVGTTLGFVLGGGVATVLAIALSADQLASWGWRVGFLLAAPMGVVILYLRMRVDETPHFKHMTSERAAHDPSSEDSSAPQGRSLIYFLVTMGAVVVYNAVGNTFMVGMPAFLSKSFEMSFERSYLLALITGLIAAISMPIFGAMSDRVGRRPVLLGGSVAVVVLSYPLYAMLNFGFVGGLTALALAGVLIGAVGGPMPAFLSERFRTRNRATGISVTYALSVALFGGTAPYIITWMASATGDPLSAAYYTLGCAVISVIALLTIRGVDRDQHRAALED</sequence>
<keyword evidence="3" id="KW-0813">Transport</keyword>
<dbReference type="EMBL" id="JAWLUP010000092">
    <property type="protein sequence ID" value="MDV7267560.1"/>
    <property type="molecule type" value="Genomic_DNA"/>
</dbReference>
<name>A0AAE5A831_9NOCA</name>
<protein>
    <recommendedName>
        <fullName evidence="10">Putative proline/betaine transporter</fullName>
    </recommendedName>
</protein>
<feature type="transmembrane region" description="Helical" evidence="11">
    <location>
        <begin position="411"/>
        <end position="429"/>
    </location>
</feature>
<feature type="domain" description="Major facilitator superfamily (MFS) profile" evidence="12">
    <location>
        <begin position="23"/>
        <end position="434"/>
    </location>
</feature>
<dbReference type="AlphaFoldDB" id="A0AAE5A831"/>
<comment type="subcellular location">
    <subcellularLocation>
        <location evidence="1">Cell membrane</location>
        <topology evidence="1">Multi-pass membrane protein</topology>
    </subcellularLocation>
</comment>
<feature type="transmembrane region" description="Helical" evidence="11">
    <location>
        <begin position="289"/>
        <end position="306"/>
    </location>
</feature>
<evidence type="ECO:0000256" key="5">
    <source>
        <dbReference type="ARBA" id="ARBA00022692"/>
    </source>
</evidence>
<evidence type="ECO:0000313" key="13">
    <source>
        <dbReference type="EMBL" id="MDV7267560.1"/>
    </source>
</evidence>
<evidence type="ECO:0000256" key="9">
    <source>
        <dbReference type="ARBA" id="ARBA00037295"/>
    </source>
</evidence>
<dbReference type="InterPro" id="IPR020846">
    <property type="entry name" value="MFS_dom"/>
</dbReference>
<dbReference type="InterPro" id="IPR011701">
    <property type="entry name" value="MFS"/>
</dbReference>
<keyword evidence="7 11" id="KW-1133">Transmembrane helix</keyword>
<keyword evidence="4" id="KW-1003">Cell membrane</keyword>